<dbReference type="Proteomes" id="UP001501116">
    <property type="component" value="Unassembled WGS sequence"/>
</dbReference>
<sequence length="80" mass="8217">MFKNARRALTAVFAATLVLAGAPAATAATRSAPDPFYSYYAPEVDKNLVGFAEGGVLVAPAHNLKYGSGSGVWAGIMPMA</sequence>
<feature type="chain" id="PRO_5045665566" evidence="1">
    <location>
        <begin position="28"/>
        <end position="80"/>
    </location>
</feature>
<feature type="signal peptide" evidence="1">
    <location>
        <begin position="1"/>
        <end position="27"/>
    </location>
</feature>
<name>A0ABN2QT55_9PSEU</name>
<dbReference type="RefSeq" id="WP_344417971.1">
    <property type="nucleotide sequence ID" value="NZ_BAAANN010000010.1"/>
</dbReference>
<evidence type="ECO:0000313" key="2">
    <source>
        <dbReference type="EMBL" id="GAA1957654.1"/>
    </source>
</evidence>
<evidence type="ECO:0000313" key="3">
    <source>
        <dbReference type="Proteomes" id="UP001501116"/>
    </source>
</evidence>
<comment type="caution">
    <text evidence="2">The sequence shown here is derived from an EMBL/GenBank/DDBJ whole genome shotgun (WGS) entry which is preliminary data.</text>
</comment>
<gene>
    <name evidence="2" type="ORF">GCM10009754_29760</name>
</gene>
<organism evidence="2 3">
    <name type="scientific">Amycolatopsis minnesotensis</name>
    <dbReference type="NCBI Taxonomy" id="337894"/>
    <lineage>
        <taxon>Bacteria</taxon>
        <taxon>Bacillati</taxon>
        <taxon>Actinomycetota</taxon>
        <taxon>Actinomycetes</taxon>
        <taxon>Pseudonocardiales</taxon>
        <taxon>Pseudonocardiaceae</taxon>
        <taxon>Amycolatopsis</taxon>
    </lineage>
</organism>
<dbReference type="EMBL" id="BAAANN010000010">
    <property type="protein sequence ID" value="GAA1957654.1"/>
    <property type="molecule type" value="Genomic_DNA"/>
</dbReference>
<accession>A0ABN2QT55</accession>
<proteinExistence type="predicted"/>
<evidence type="ECO:0000256" key="1">
    <source>
        <dbReference type="SAM" id="SignalP"/>
    </source>
</evidence>
<keyword evidence="3" id="KW-1185">Reference proteome</keyword>
<reference evidence="2 3" key="1">
    <citation type="journal article" date="2019" name="Int. J. Syst. Evol. Microbiol.">
        <title>The Global Catalogue of Microorganisms (GCM) 10K type strain sequencing project: providing services to taxonomists for standard genome sequencing and annotation.</title>
        <authorList>
            <consortium name="The Broad Institute Genomics Platform"/>
            <consortium name="The Broad Institute Genome Sequencing Center for Infectious Disease"/>
            <person name="Wu L."/>
            <person name="Ma J."/>
        </authorList>
    </citation>
    <scope>NUCLEOTIDE SEQUENCE [LARGE SCALE GENOMIC DNA]</scope>
    <source>
        <strain evidence="2 3">JCM 14545</strain>
    </source>
</reference>
<protein>
    <submittedName>
        <fullName evidence="2">Uncharacterized protein</fullName>
    </submittedName>
</protein>
<keyword evidence="1" id="KW-0732">Signal</keyword>